<dbReference type="PANTHER" id="PTHR37422">
    <property type="entry name" value="TEICHURONIC ACID BIOSYNTHESIS PROTEIN TUAE"/>
    <property type="match status" value="1"/>
</dbReference>
<evidence type="ECO:0000313" key="7">
    <source>
        <dbReference type="EMBL" id="ANF51543.1"/>
    </source>
</evidence>
<dbReference type="InterPro" id="IPR051533">
    <property type="entry name" value="WaaL-like"/>
</dbReference>
<feature type="transmembrane region" description="Helical" evidence="5">
    <location>
        <begin position="161"/>
        <end position="183"/>
    </location>
</feature>
<feature type="transmembrane region" description="Helical" evidence="5">
    <location>
        <begin position="67"/>
        <end position="85"/>
    </location>
</feature>
<keyword evidence="3 5" id="KW-1133">Transmembrane helix</keyword>
<feature type="transmembrane region" description="Helical" evidence="5">
    <location>
        <begin position="123"/>
        <end position="141"/>
    </location>
</feature>
<proteinExistence type="predicted"/>
<gene>
    <name evidence="7" type="ORF">A0O34_13975</name>
</gene>
<dbReference type="Pfam" id="PF04932">
    <property type="entry name" value="Wzy_C"/>
    <property type="match status" value="1"/>
</dbReference>
<organism evidence="7 8">
    <name type="scientific">Chryseobacterium glaciei</name>
    <dbReference type="NCBI Taxonomy" id="1685010"/>
    <lineage>
        <taxon>Bacteria</taxon>
        <taxon>Pseudomonadati</taxon>
        <taxon>Bacteroidota</taxon>
        <taxon>Flavobacteriia</taxon>
        <taxon>Flavobacteriales</taxon>
        <taxon>Weeksellaceae</taxon>
        <taxon>Chryseobacterium group</taxon>
        <taxon>Chryseobacterium</taxon>
    </lineage>
</organism>
<evidence type="ECO:0000313" key="8">
    <source>
        <dbReference type="Proteomes" id="UP000077824"/>
    </source>
</evidence>
<evidence type="ECO:0000256" key="2">
    <source>
        <dbReference type="ARBA" id="ARBA00022692"/>
    </source>
</evidence>
<comment type="subcellular location">
    <subcellularLocation>
        <location evidence="1">Membrane</location>
        <topology evidence="1">Multi-pass membrane protein</topology>
    </subcellularLocation>
</comment>
<feature type="transmembrane region" description="Helical" evidence="5">
    <location>
        <begin position="190"/>
        <end position="207"/>
    </location>
</feature>
<dbReference type="RefSeq" id="WP_066755552.1">
    <property type="nucleotide sequence ID" value="NZ_CP015199.1"/>
</dbReference>
<feature type="transmembrane region" description="Helical" evidence="5">
    <location>
        <begin position="237"/>
        <end position="256"/>
    </location>
</feature>
<dbReference type="KEGG" id="chh:A0O34_13975"/>
<protein>
    <recommendedName>
        <fullName evidence="6">O-antigen ligase-related domain-containing protein</fullName>
    </recommendedName>
</protein>
<feature type="transmembrane region" description="Helical" evidence="5">
    <location>
        <begin position="37"/>
        <end position="55"/>
    </location>
</feature>
<feature type="transmembrane region" description="Helical" evidence="5">
    <location>
        <begin position="346"/>
        <end position="363"/>
    </location>
</feature>
<accession>A0A172XX00</accession>
<feature type="domain" description="O-antigen ligase-related" evidence="6">
    <location>
        <begin position="198"/>
        <end position="328"/>
    </location>
</feature>
<dbReference type="OrthoDB" id="8077069at2"/>
<sequence length="390" mass="44231">MEAERSNKLQVFFLTLMLYGYELISFFPDLLKIESRPLSIVLRLVVVVTGILVIFKNQMRLTKVHVLLFFFWALYLLRLFYDAAITSKNIMSPIDDYWSFSLLIMISIFACATNFSKKTLLDVKNYVLIILFIVNIWGLYNNVTAPQIVPDDILVRADGNSALNTVSFGKTSSVLFFLCFISLLKNKKNLITGIYILGMILSLYNVFMAGSRGPLVQLLAALLLYLAVNLKQVKLKYVFLFFIAGIILLNLFPSYFDVSKLIFQRISETGFSSNENDQYRGSLLKSAWEQFLDNPFFGDSIETNFGNTYPHNIILESFMAMGIIGGILSIIIFMLNAIYSMKLMQVFAYSLFGAILIMDTVGSMSAGSIVNYLLIWPMLSLSINLAQNEK</sequence>
<dbReference type="AlphaFoldDB" id="A0A172XX00"/>
<dbReference type="Proteomes" id="UP000077824">
    <property type="component" value="Chromosome"/>
</dbReference>
<dbReference type="EMBL" id="CP015199">
    <property type="protein sequence ID" value="ANF51543.1"/>
    <property type="molecule type" value="Genomic_DNA"/>
</dbReference>
<evidence type="ECO:0000256" key="4">
    <source>
        <dbReference type="ARBA" id="ARBA00023136"/>
    </source>
</evidence>
<dbReference type="STRING" id="1685010.A0O34_13975"/>
<feature type="transmembrane region" description="Helical" evidence="5">
    <location>
        <begin position="318"/>
        <end position="339"/>
    </location>
</feature>
<evidence type="ECO:0000256" key="3">
    <source>
        <dbReference type="ARBA" id="ARBA00022989"/>
    </source>
</evidence>
<dbReference type="InterPro" id="IPR007016">
    <property type="entry name" value="O-antigen_ligase-rel_domated"/>
</dbReference>
<keyword evidence="4 5" id="KW-0472">Membrane</keyword>
<feature type="transmembrane region" description="Helical" evidence="5">
    <location>
        <begin position="12"/>
        <end position="31"/>
    </location>
</feature>
<evidence type="ECO:0000256" key="1">
    <source>
        <dbReference type="ARBA" id="ARBA00004141"/>
    </source>
</evidence>
<name>A0A172XX00_9FLAO</name>
<dbReference type="PANTHER" id="PTHR37422:SF13">
    <property type="entry name" value="LIPOPOLYSACCHARIDE BIOSYNTHESIS PROTEIN PA4999-RELATED"/>
    <property type="match status" value="1"/>
</dbReference>
<dbReference type="GO" id="GO:0016020">
    <property type="term" value="C:membrane"/>
    <property type="evidence" value="ECO:0007669"/>
    <property type="project" value="UniProtKB-SubCell"/>
</dbReference>
<keyword evidence="2 5" id="KW-0812">Transmembrane</keyword>
<feature type="transmembrane region" description="Helical" evidence="5">
    <location>
        <begin position="213"/>
        <end position="230"/>
    </location>
</feature>
<evidence type="ECO:0000259" key="6">
    <source>
        <dbReference type="Pfam" id="PF04932"/>
    </source>
</evidence>
<feature type="transmembrane region" description="Helical" evidence="5">
    <location>
        <begin position="97"/>
        <end position="116"/>
    </location>
</feature>
<evidence type="ECO:0000256" key="5">
    <source>
        <dbReference type="SAM" id="Phobius"/>
    </source>
</evidence>
<reference evidence="7 8" key="1">
    <citation type="submission" date="2016-04" db="EMBL/GenBank/DDBJ databases">
        <title>Complete Genome Sequence of Chryseobacterium sp. IHBB 10212.</title>
        <authorList>
            <person name="Pal M."/>
            <person name="Swarnkar M.K."/>
            <person name="Kaushal K."/>
            <person name="Chhibber S."/>
            <person name="Singh A.K."/>
            <person name="Gulati A."/>
        </authorList>
    </citation>
    <scope>NUCLEOTIDE SEQUENCE [LARGE SCALE GENOMIC DNA]</scope>
    <source>
        <strain evidence="7 8">IHBB 10212</strain>
    </source>
</reference>
<keyword evidence="8" id="KW-1185">Reference proteome</keyword>